<dbReference type="Gene3D" id="2.40.50.40">
    <property type="match status" value="1"/>
</dbReference>
<dbReference type="RefSeq" id="XP_008875213.1">
    <property type="nucleotide sequence ID" value="XM_008876991.1"/>
</dbReference>
<dbReference type="SUPFAM" id="SSF54160">
    <property type="entry name" value="Chromo domain-like"/>
    <property type="match status" value="1"/>
</dbReference>
<accession>A0A024TRH4</accession>
<organism evidence="1">
    <name type="scientific">Aphanomyces invadans</name>
    <dbReference type="NCBI Taxonomy" id="157072"/>
    <lineage>
        <taxon>Eukaryota</taxon>
        <taxon>Sar</taxon>
        <taxon>Stramenopiles</taxon>
        <taxon>Oomycota</taxon>
        <taxon>Saprolegniomycetes</taxon>
        <taxon>Saprolegniales</taxon>
        <taxon>Verrucalvaceae</taxon>
        <taxon>Aphanomyces</taxon>
    </lineage>
</organism>
<sequence>MDRTGFWRAKVKILTAYTVPANPSESSGTYRLKKRESSDEDIVLDDKLLPDDSQIERVEFQDGDVAFSNSLSAVTAVLDRRYGTPHEREYLVEYTDGLVDWVPESNLRDYRSFVDEYENRAREKARLLVLRRSPRLSHLDEEAEVREY</sequence>
<dbReference type="GeneID" id="20087617"/>
<evidence type="ECO:0000313" key="1">
    <source>
        <dbReference type="EMBL" id="ETV95902.1"/>
    </source>
</evidence>
<protein>
    <recommendedName>
        <fullName evidence="2">Chromo domain-containing protein</fullName>
    </recommendedName>
</protein>
<evidence type="ECO:0008006" key="2">
    <source>
        <dbReference type="Google" id="ProtNLM"/>
    </source>
</evidence>
<dbReference type="VEuPathDB" id="FungiDB:H310_10567"/>
<dbReference type="EMBL" id="KI913978">
    <property type="protein sequence ID" value="ETV95902.1"/>
    <property type="molecule type" value="Genomic_DNA"/>
</dbReference>
<proteinExistence type="predicted"/>
<dbReference type="OrthoDB" id="120952at2759"/>
<gene>
    <name evidence="1" type="ORF">H310_10567</name>
</gene>
<dbReference type="AlphaFoldDB" id="A0A024TRH4"/>
<dbReference type="InterPro" id="IPR016197">
    <property type="entry name" value="Chromo-like_dom_sf"/>
</dbReference>
<reference evidence="1" key="1">
    <citation type="submission" date="2013-12" db="EMBL/GenBank/DDBJ databases">
        <title>The Genome Sequence of Aphanomyces invadans NJM9701.</title>
        <authorList>
            <consortium name="The Broad Institute Genomics Platform"/>
            <person name="Russ C."/>
            <person name="Tyler B."/>
            <person name="van West P."/>
            <person name="Dieguez-Uribeondo J."/>
            <person name="Young S.K."/>
            <person name="Zeng Q."/>
            <person name="Gargeya S."/>
            <person name="Fitzgerald M."/>
            <person name="Abouelleil A."/>
            <person name="Alvarado L."/>
            <person name="Chapman S.B."/>
            <person name="Gainer-Dewar J."/>
            <person name="Goldberg J."/>
            <person name="Griggs A."/>
            <person name="Gujja S."/>
            <person name="Hansen M."/>
            <person name="Howarth C."/>
            <person name="Imamovic A."/>
            <person name="Ireland A."/>
            <person name="Larimer J."/>
            <person name="McCowan C."/>
            <person name="Murphy C."/>
            <person name="Pearson M."/>
            <person name="Poon T.W."/>
            <person name="Priest M."/>
            <person name="Roberts A."/>
            <person name="Saif S."/>
            <person name="Shea T."/>
            <person name="Sykes S."/>
            <person name="Wortman J."/>
            <person name="Nusbaum C."/>
            <person name="Birren B."/>
        </authorList>
    </citation>
    <scope>NUCLEOTIDE SEQUENCE [LARGE SCALE GENOMIC DNA]</scope>
    <source>
        <strain evidence="1">NJM9701</strain>
    </source>
</reference>
<name>A0A024TRH4_9STRA</name>